<dbReference type="InterPro" id="IPR023214">
    <property type="entry name" value="HAD_sf"/>
</dbReference>
<dbReference type="Proteomes" id="UP001166286">
    <property type="component" value="Unassembled WGS sequence"/>
</dbReference>
<dbReference type="Gene3D" id="3.40.50.1000">
    <property type="entry name" value="HAD superfamily/HAD-like"/>
    <property type="match status" value="1"/>
</dbReference>
<dbReference type="PANTHER" id="PTHR19288:SF25">
    <property type="entry name" value="PHOSPHATIDYLGLYCEROPHOSPHATASE GEP4, MITOCHONDRIAL"/>
    <property type="match status" value="1"/>
</dbReference>
<dbReference type="GO" id="GO:0008962">
    <property type="term" value="F:phosphatidylglycerophosphatase activity"/>
    <property type="evidence" value="ECO:0007669"/>
    <property type="project" value="InterPro"/>
</dbReference>
<keyword evidence="2" id="KW-1185">Reference proteome</keyword>
<organism evidence="1 2">
    <name type="scientific">Cladonia borealis</name>
    <dbReference type="NCBI Taxonomy" id="184061"/>
    <lineage>
        <taxon>Eukaryota</taxon>
        <taxon>Fungi</taxon>
        <taxon>Dikarya</taxon>
        <taxon>Ascomycota</taxon>
        <taxon>Pezizomycotina</taxon>
        <taxon>Lecanoromycetes</taxon>
        <taxon>OSLEUM clade</taxon>
        <taxon>Lecanoromycetidae</taxon>
        <taxon>Lecanorales</taxon>
        <taxon>Lecanorineae</taxon>
        <taxon>Cladoniaceae</taxon>
        <taxon>Cladonia</taxon>
    </lineage>
</organism>
<dbReference type="PANTHER" id="PTHR19288">
    <property type="entry name" value="4-NITROPHENYLPHOSPHATASE-RELATED"/>
    <property type="match status" value="1"/>
</dbReference>
<dbReference type="GO" id="GO:0005739">
    <property type="term" value="C:mitochondrion"/>
    <property type="evidence" value="ECO:0007669"/>
    <property type="project" value="TreeGrafter"/>
</dbReference>
<reference evidence="1" key="1">
    <citation type="submission" date="2023-03" db="EMBL/GenBank/DDBJ databases">
        <title>Complete genome of Cladonia borealis.</title>
        <authorList>
            <person name="Park H."/>
        </authorList>
    </citation>
    <scope>NUCLEOTIDE SEQUENCE</scope>
    <source>
        <strain evidence="1">ANT050790</strain>
    </source>
</reference>
<evidence type="ECO:0000313" key="1">
    <source>
        <dbReference type="EMBL" id="KAK0507715.1"/>
    </source>
</evidence>
<dbReference type="NCBIfam" id="TIGR01668">
    <property type="entry name" value="YqeG_hyp_ppase"/>
    <property type="match status" value="1"/>
</dbReference>
<protein>
    <submittedName>
        <fullName evidence="1">Uncharacterized protein</fullName>
    </submittedName>
</protein>
<dbReference type="EMBL" id="JAFEKC020000022">
    <property type="protein sequence ID" value="KAK0507715.1"/>
    <property type="molecule type" value="Genomic_DNA"/>
</dbReference>
<dbReference type="InterPro" id="IPR027706">
    <property type="entry name" value="PGP_Pase"/>
</dbReference>
<sequence>MNLSGTISFFKFLGNPPLGLPHATVNTFKDIPVEISKILVTAHGGKPPDIRAIVLDKDNCFAKAKENVVYKPYEDQFRLLRERFFGPRLLIVSNSAGTNDDHHGKEAEILEAATGVEVFRHSTKKPGCAIDVLNYLRSGNVPGLTRPDQIVVVGDRIFTDVIMANMMGAWSIWVKDGVTKSNGVFATLEKQLPTELTKRGYLPPKPRTV</sequence>
<dbReference type="SUPFAM" id="SSF56784">
    <property type="entry name" value="HAD-like"/>
    <property type="match status" value="1"/>
</dbReference>
<dbReference type="GO" id="GO:0032049">
    <property type="term" value="P:cardiolipin biosynthetic process"/>
    <property type="evidence" value="ECO:0007669"/>
    <property type="project" value="TreeGrafter"/>
</dbReference>
<evidence type="ECO:0000313" key="2">
    <source>
        <dbReference type="Proteomes" id="UP001166286"/>
    </source>
</evidence>
<dbReference type="InterPro" id="IPR036412">
    <property type="entry name" value="HAD-like_sf"/>
</dbReference>
<accession>A0AA39QRB3</accession>
<gene>
    <name evidence="1" type="ORF">JMJ35_009604</name>
</gene>
<dbReference type="AlphaFoldDB" id="A0AA39QRB3"/>
<name>A0AA39QRB3_9LECA</name>
<comment type="caution">
    <text evidence="1">The sequence shown here is derived from an EMBL/GenBank/DDBJ whole genome shotgun (WGS) entry which is preliminary data.</text>
</comment>
<proteinExistence type="predicted"/>
<dbReference type="InterPro" id="IPR010021">
    <property type="entry name" value="PGPP1/Gep4"/>
</dbReference>
<dbReference type="Pfam" id="PF09419">
    <property type="entry name" value="PGP_phosphatase"/>
    <property type="match status" value="1"/>
</dbReference>